<evidence type="ECO:0000313" key="2">
    <source>
        <dbReference type="EMBL" id="MBA6115646.1"/>
    </source>
</evidence>
<feature type="domain" description="N-acetyltransferase" evidence="1">
    <location>
        <begin position="4"/>
        <end position="155"/>
    </location>
</feature>
<dbReference type="CDD" id="cd04301">
    <property type="entry name" value="NAT_SF"/>
    <property type="match status" value="1"/>
</dbReference>
<dbReference type="InterPro" id="IPR016181">
    <property type="entry name" value="Acyl_CoA_acyltransferase"/>
</dbReference>
<dbReference type="InterPro" id="IPR000182">
    <property type="entry name" value="GNAT_dom"/>
</dbReference>
<evidence type="ECO:0000313" key="3">
    <source>
        <dbReference type="Proteomes" id="UP000553948"/>
    </source>
</evidence>
<gene>
    <name evidence="2" type="ORF">H4C47_07880</name>
</gene>
<reference evidence="2 3" key="1">
    <citation type="submission" date="2020-07" db="EMBL/GenBank/DDBJ databases">
        <title>Diversity of carbapenemase encoding genes among Pseudomonas putida group clinical isolates in a tertiary Brazilian hospital.</title>
        <authorList>
            <person name="Alberto-Lei F."/>
            <person name="Nodari C.S."/>
            <person name="Streling A.P."/>
            <person name="Paulino J.T."/>
            <person name="Bessa-Neto F.O."/>
            <person name="Cayo R."/>
            <person name="Gales A.C."/>
        </authorList>
    </citation>
    <scope>NUCLEOTIDE SEQUENCE [LARGE SCALE GENOMIC DNA]</scope>
    <source>
        <strain evidence="2 3">12464</strain>
    </source>
</reference>
<accession>A0A7W2QIF7</accession>
<dbReference type="AlphaFoldDB" id="A0A7W2QIF7"/>
<dbReference type="InterPro" id="IPR052564">
    <property type="entry name" value="N-acetyltrans/Recomb-assoc"/>
</dbReference>
<name>A0A7W2QIF7_PSEPU</name>
<dbReference type="Proteomes" id="UP000553948">
    <property type="component" value="Unassembled WGS sequence"/>
</dbReference>
<evidence type="ECO:0000259" key="1">
    <source>
        <dbReference type="PROSITE" id="PS51186"/>
    </source>
</evidence>
<protein>
    <submittedName>
        <fullName evidence="2">GNAT family N-acetyltransferase</fullName>
    </submittedName>
</protein>
<dbReference type="PANTHER" id="PTHR43451">
    <property type="entry name" value="ACETYLTRANSFERASE (GNAT) FAMILY PROTEIN"/>
    <property type="match status" value="1"/>
</dbReference>
<comment type="caution">
    <text evidence="2">The sequence shown here is derived from an EMBL/GenBank/DDBJ whole genome shotgun (WGS) entry which is preliminary data.</text>
</comment>
<sequence length="155" mass="17192">MSELVIRPATLEDAENIFQAHKDSVEKLCAADYRPEQITLWLDGRSPESYKEAIVGGNLWLAQDNAVQGFVEVNGHEVSKLFVRGSGAGQGLGKQLLELALRQIRNAGHSKAYLEATVTAEKFYEHFGFRKVGEGTFSRGNSPVSIEIIKMERNL</sequence>
<keyword evidence="2" id="KW-0808">Transferase</keyword>
<dbReference type="PANTHER" id="PTHR43451:SF1">
    <property type="entry name" value="ACETYLTRANSFERASE"/>
    <property type="match status" value="1"/>
</dbReference>
<dbReference type="SUPFAM" id="SSF55729">
    <property type="entry name" value="Acyl-CoA N-acyltransferases (Nat)"/>
    <property type="match status" value="1"/>
</dbReference>
<dbReference type="Gene3D" id="3.40.630.30">
    <property type="match status" value="1"/>
</dbReference>
<dbReference type="PROSITE" id="PS51186">
    <property type="entry name" value="GNAT"/>
    <property type="match status" value="1"/>
</dbReference>
<dbReference type="Pfam" id="PF13673">
    <property type="entry name" value="Acetyltransf_10"/>
    <property type="match status" value="1"/>
</dbReference>
<dbReference type="RefSeq" id="WP_054900646.1">
    <property type="nucleotide sequence ID" value="NZ_CP060529.1"/>
</dbReference>
<dbReference type="EMBL" id="JACGDG010000006">
    <property type="protein sequence ID" value="MBA6115646.1"/>
    <property type="molecule type" value="Genomic_DNA"/>
</dbReference>
<dbReference type="GO" id="GO:0016747">
    <property type="term" value="F:acyltransferase activity, transferring groups other than amino-acyl groups"/>
    <property type="evidence" value="ECO:0007669"/>
    <property type="project" value="InterPro"/>
</dbReference>
<organism evidence="2 3">
    <name type="scientific">Pseudomonas putida</name>
    <name type="common">Arthrobacter siderocapsulatus</name>
    <dbReference type="NCBI Taxonomy" id="303"/>
    <lineage>
        <taxon>Bacteria</taxon>
        <taxon>Pseudomonadati</taxon>
        <taxon>Pseudomonadota</taxon>
        <taxon>Gammaproteobacteria</taxon>
        <taxon>Pseudomonadales</taxon>
        <taxon>Pseudomonadaceae</taxon>
        <taxon>Pseudomonas</taxon>
    </lineage>
</organism>
<proteinExistence type="predicted"/>